<evidence type="ECO:0000256" key="3">
    <source>
        <dbReference type="ARBA" id="ARBA00023125"/>
    </source>
</evidence>
<dbReference type="Pfam" id="PF04539">
    <property type="entry name" value="Sigma70_r3"/>
    <property type="match status" value="1"/>
</dbReference>
<dbReference type="Pfam" id="PF04545">
    <property type="entry name" value="Sigma70_r4"/>
    <property type="match status" value="1"/>
</dbReference>
<keyword evidence="1" id="KW-0805">Transcription regulation</keyword>
<evidence type="ECO:0000256" key="1">
    <source>
        <dbReference type="ARBA" id="ARBA00023015"/>
    </source>
</evidence>
<dbReference type="SUPFAM" id="SSF88946">
    <property type="entry name" value="Sigma2 domain of RNA polymerase sigma factors"/>
    <property type="match status" value="1"/>
</dbReference>
<dbReference type="SUPFAM" id="SSF88659">
    <property type="entry name" value="Sigma3 and sigma4 domains of RNA polymerase sigma factors"/>
    <property type="match status" value="2"/>
</dbReference>
<dbReference type="InterPro" id="IPR007630">
    <property type="entry name" value="RNA_pol_sigma70_r4"/>
</dbReference>
<keyword evidence="3" id="KW-0238">DNA-binding</keyword>
<keyword evidence="4" id="KW-0804">Transcription</keyword>
<comment type="caution">
    <text evidence="8">The sequence shown here is derived from an EMBL/GenBank/DDBJ whole genome shotgun (WGS) entry which is preliminary data.</text>
</comment>
<dbReference type="PANTHER" id="PTHR30385">
    <property type="entry name" value="SIGMA FACTOR F FLAGELLAR"/>
    <property type="match status" value="1"/>
</dbReference>
<feature type="domain" description="RNA polymerase sigma-70 region 2" evidence="6">
    <location>
        <begin position="34"/>
        <end position="106"/>
    </location>
</feature>
<reference evidence="8" key="1">
    <citation type="submission" date="2016-10" db="EMBL/GenBank/DDBJ databases">
        <title>Sequence of Gallionella enrichment culture.</title>
        <authorList>
            <person name="Poehlein A."/>
            <person name="Muehling M."/>
            <person name="Daniel R."/>
        </authorList>
    </citation>
    <scope>NUCLEOTIDE SEQUENCE</scope>
</reference>
<dbReference type="Gene3D" id="1.20.140.160">
    <property type="match status" value="1"/>
</dbReference>
<sequence>MNVRTFSFKLLKHGRGTVENCPVPEMTEQQMTDLVVAHLPLVGYHVNEVLMRVPSSVSRDDLASAGSLALVLASRAYDASTGVPFGRYAALRIRGALLDELRSMDWASRGARQRARELSSTSDRLTSTLGRAPSREELAAAIGTDVAGVDAARHDSERRVLSIDASVNPLADVLSDDAPGPEELLLTTERLTFLKAAVQTLPERLRYVIEQLFFQDRPVIELAEELDVTQSRVSQLRSEALALLKDGMNASLDPQLVPAAERPDGVAERRRQAYFASVAARAAESAKVSGFVAAPAPHGVVPVPYEQQFGAVVDLSAVAG</sequence>
<dbReference type="GO" id="GO:0006352">
    <property type="term" value="P:DNA-templated transcription initiation"/>
    <property type="evidence" value="ECO:0007669"/>
    <property type="project" value="InterPro"/>
</dbReference>
<dbReference type="EMBL" id="MLJW01000598">
    <property type="protein sequence ID" value="OIQ84694.1"/>
    <property type="molecule type" value="Genomic_DNA"/>
</dbReference>
<dbReference type="InterPro" id="IPR007627">
    <property type="entry name" value="RNA_pol_sigma70_r2"/>
</dbReference>
<evidence type="ECO:0000256" key="2">
    <source>
        <dbReference type="ARBA" id="ARBA00023082"/>
    </source>
</evidence>
<dbReference type="InterPro" id="IPR014284">
    <property type="entry name" value="RNA_pol_sigma-70_dom"/>
</dbReference>
<dbReference type="Pfam" id="PF04542">
    <property type="entry name" value="Sigma70_r2"/>
    <property type="match status" value="1"/>
</dbReference>
<organism evidence="8">
    <name type="scientific">mine drainage metagenome</name>
    <dbReference type="NCBI Taxonomy" id="410659"/>
    <lineage>
        <taxon>unclassified sequences</taxon>
        <taxon>metagenomes</taxon>
        <taxon>ecological metagenomes</taxon>
    </lineage>
</organism>
<accession>A0A1J5QME9</accession>
<gene>
    <name evidence="8" type="primary">fliA_10</name>
    <name evidence="8" type="ORF">GALL_334780</name>
</gene>
<protein>
    <submittedName>
        <fullName evidence="8">RNA polymerase sigma factor FliA</fullName>
    </submittedName>
</protein>
<feature type="domain" description="RNA polymerase sigma-70 region 3" evidence="5">
    <location>
        <begin position="116"/>
        <end position="183"/>
    </location>
</feature>
<evidence type="ECO:0000259" key="6">
    <source>
        <dbReference type="Pfam" id="PF04542"/>
    </source>
</evidence>
<dbReference type="NCBIfam" id="TIGR02937">
    <property type="entry name" value="sigma70-ECF"/>
    <property type="match status" value="1"/>
</dbReference>
<dbReference type="InterPro" id="IPR013324">
    <property type="entry name" value="RNA_pol_sigma_r3/r4-like"/>
</dbReference>
<evidence type="ECO:0000256" key="4">
    <source>
        <dbReference type="ARBA" id="ARBA00023163"/>
    </source>
</evidence>
<dbReference type="InterPro" id="IPR007624">
    <property type="entry name" value="RNA_pol_sigma70_r3"/>
</dbReference>
<dbReference type="CDD" id="cd06171">
    <property type="entry name" value="Sigma70_r4"/>
    <property type="match status" value="1"/>
</dbReference>
<proteinExistence type="predicted"/>
<dbReference type="InterPro" id="IPR013325">
    <property type="entry name" value="RNA_pol_sigma_r2"/>
</dbReference>
<evidence type="ECO:0000259" key="5">
    <source>
        <dbReference type="Pfam" id="PF04539"/>
    </source>
</evidence>
<dbReference type="AlphaFoldDB" id="A0A1J5QME9"/>
<dbReference type="GO" id="GO:0016987">
    <property type="term" value="F:sigma factor activity"/>
    <property type="evidence" value="ECO:0007669"/>
    <property type="project" value="UniProtKB-KW"/>
</dbReference>
<dbReference type="Gene3D" id="1.10.1740.10">
    <property type="match status" value="1"/>
</dbReference>
<dbReference type="GO" id="GO:0003677">
    <property type="term" value="F:DNA binding"/>
    <property type="evidence" value="ECO:0007669"/>
    <property type="project" value="UniProtKB-KW"/>
</dbReference>
<name>A0A1J5QME9_9ZZZZ</name>
<feature type="domain" description="RNA polymerase sigma-70 region 4" evidence="7">
    <location>
        <begin position="197"/>
        <end position="245"/>
    </location>
</feature>
<evidence type="ECO:0000313" key="8">
    <source>
        <dbReference type="EMBL" id="OIQ84694.1"/>
    </source>
</evidence>
<keyword evidence="2" id="KW-0731">Sigma factor</keyword>
<evidence type="ECO:0000259" key="7">
    <source>
        <dbReference type="Pfam" id="PF04545"/>
    </source>
</evidence>